<evidence type="ECO:0000313" key="1">
    <source>
        <dbReference type="EMBL" id="CAK7936830.1"/>
    </source>
</evidence>
<dbReference type="Proteomes" id="UP001162060">
    <property type="component" value="Unassembled WGS sequence"/>
</dbReference>
<accession>A0AAV1UQN1</accession>
<organism evidence="1 3">
    <name type="scientific">Peronospora matthiolae</name>
    <dbReference type="NCBI Taxonomy" id="2874970"/>
    <lineage>
        <taxon>Eukaryota</taxon>
        <taxon>Sar</taxon>
        <taxon>Stramenopiles</taxon>
        <taxon>Oomycota</taxon>
        <taxon>Peronosporomycetes</taxon>
        <taxon>Peronosporales</taxon>
        <taxon>Peronosporaceae</taxon>
        <taxon>Peronospora</taxon>
    </lineage>
</organism>
<protein>
    <submittedName>
        <fullName evidence="1">Uncharacterized protein</fullName>
    </submittedName>
</protein>
<gene>
    <name evidence="1" type="ORF">PM001_LOCUS21980</name>
    <name evidence="2" type="ORF">PM001_LOCUS21988</name>
</gene>
<sequence length="164" mass="18039">MAEGRTKVKIALNGSLVYYFDVYVGDQVGQKPTLGMNFMVPAGIRLDLADGTVCLPDEVRIKLEGRRSPYGMKIQLIDADEKYLAIPVGDSVEVSVGRGPLQSILWLTRHARWAATAMTGPGMLTYLLPNDPTDQEVIIQQGKPFEQWMPADMIPRSPGYVSVG</sequence>
<evidence type="ECO:0000313" key="2">
    <source>
        <dbReference type="EMBL" id="CAK7936838.1"/>
    </source>
</evidence>
<dbReference type="EMBL" id="CAKLBY020000225">
    <property type="protein sequence ID" value="CAK7936838.1"/>
    <property type="molecule type" value="Genomic_DNA"/>
</dbReference>
<reference evidence="1" key="1">
    <citation type="submission" date="2024-01" db="EMBL/GenBank/DDBJ databases">
        <authorList>
            <person name="Webb A."/>
        </authorList>
    </citation>
    <scope>NUCLEOTIDE SEQUENCE</scope>
    <source>
        <strain evidence="1">Pm1</strain>
    </source>
</reference>
<dbReference type="AlphaFoldDB" id="A0AAV1UQN1"/>
<proteinExistence type="predicted"/>
<evidence type="ECO:0000313" key="3">
    <source>
        <dbReference type="Proteomes" id="UP001162060"/>
    </source>
</evidence>
<comment type="caution">
    <text evidence="1">The sequence shown here is derived from an EMBL/GenBank/DDBJ whole genome shotgun (WGS) entry which is preliminary data.</text>
</comment>
<dbReference type="EMBL" id="CAKLBY020000225">
    <property type="protein sequence ID" value="CAK7936830.1"/>
    <property type="molecule type" value="Genomic_DNA"/>
</dbReference>
<name>A0AAV1UQN1_9STRA</name>